<evidence type="ECO:0000313" key="5">
    <source>
        <dbReference type="EMBL" id="SFS79355.1"/>
    </source>
</evidence>
<dbReference type="InterPro" id="IPR058792">
    <property type="entry name" value="Beta-barrel_RND_2"/>
</dbReference>
<evidence type="ECO:0000256" key="1">
    <source>
        <dbReference type="ARBA" id="ARBA00009477"/>
    </source>
</evidence>
<dbReference type="Pfam" id="PF25893">
    <property type="entry name" value="HH_CzcB"/>
    <property type="match status" value="1"/>
</dbReference>
<reference evidence="5 6" key="1">
    <citation type="submission" date="2016-10" db="EMBL/GenBank/DDBJ databases">
        <authorList>
            <person name="de Groot N.N."/>
        </authorList>
    </citation>
    <scope>NUCLEOTIDE SEQUENCE [LARGE SCALE GENOMIC DNA]</scope>
    <source>
        <strain evidence="5 6">CGMCC 1.6114</strain>
    </source>
</reference>
<dbReference type="InterPro" id="IPR058627">
    <property type="entry name" value="MdtA-like_C"/>
</dbReference>
<dbReference type="Pfam" id="PF25967">
    <property type="entry name" value="RND-MFP_C"/>
    <property type="match status" value="1"/>
</dbReference>
<sequence>MKKIYSLLTVAFLLASCGGGSKKSTDDVIAEGDLTAIKEKRSEIVAQYDELASELRTLDAAISKLDTTSKVSLVTALTTKDSLFHHYVELQGSVATKQNIVINAEYPGTLLDVLVKEGQAVRKGQVLARIDDGGLAAQLAQLEVQAELAATTYERQKRLWEQQIGSEIQYLQAKTQYESTKNAVAQMKSQLAKTRVVAPFSGTIDEIITDEGSVVNVGVPLIRIVNLSNMYIETEVPERYLSSIKESTNVKVIFPVLGDEVIETKVRQVSNYINPTNRSFKIEVAVPNHKGLIKPNLTAKVQINDYTSERAILIPQSIISENAEGEQYVYKVGEIKGDSVATAHKAIIKTGKTQGDYVEVIEGLANGDVVIQEGARRVQEGQKVKILDNK</sequence>
<dbReference type="RefSeq" id="WP_038267087.1">
    <property type="nucleotide sequence ID" value="NZ_FPAG01000004.1"/>
</dbReference>
<dbReference type="Proteomes" id="UP000183209">
    <property type="component" value="Unassembled WGS sequence"/>
</dbReference>
<dbReference type="InterPro" id="IPR006143">
    <property type="entry name" value="RND_pump_MFP"/>
</dbReference>
<organism evidence="5 6">
    <name type="scientific">Zhouia amylolytica</name>
    <dbReference type="NCBI Taxonomy" id="376730"/>
    <lineage>
        <taxon>Bacteria</taxon>
        <taxon>Pseudomonadati</taxon>
        <taxon>Bacteroidota</taxon>
        <taxon>Flavobacteriia</taxon>
        <taxon>Flavobacteriales</taxon>
        <taxon>Flavobacteriaceae</taxon>
        <taxon>Zhouia</taxon>
    </lineage>
</organism>
<dbReference type="EMBL" id="FPAG01000004">
    <property type="protein sequence ID" value="SFS79355.1"/>
    <property type="molecule type" value="Genomic_DNA"/>
</dbReference>
<comment type="similarity">
    <text evidence="1">Belongs to the membrane fusion protein (MFP) (TC 8.A.1) family.</text>
</comment>
<dbReference type="Gene3D" id="1.10.287.470">
    <property type="entry name" value="Helix hairpin bin"/>
    <property type="match status" value="1"/>
</dbReference>
<dbReference type="PROSITE" id="PS51257">
    <property type="entry name" value="PROKAR_LIPOPROTEIN"/>
    <property type="match status" value="1"/>
</dbReference>
<dbReference type="InterPro" id="IPR058648">
    <property type="entry name" value="HH_CzcB-like"/>
</dbReference>
<evidence type="ECO:0000313" key="6">
    <source>
        <dbReference type="Proteomes" id="UP000183209"/>
    </source>
</evidence>
<evidence type="ECO:0000259" key="4">
    <source>
        <dbReference type="Pfam" id="PF25967"/>
    </source>
</evidence>
<feature type="domain" description="CzcB-like alpha-helical hairpin" evidence="2">
    <location>
        <begin position="135"/>
        <end position="192"/>
    </location>
</feature>
<dbReference type="Gene3D" id="2.40.50.100">
    <property type="match status" value="1"/>
</dbReference>
<dbReference type="Pfam" id="PF25954">
    <property type="entry name" value="Beta-barrel_RND_2"/>
    <property type="match status" value="1"/>
</dbReference>
<name>A0A1I6SQT5_9FLAO</name>
<dbReference type="Gene3D" id="2.40.30.170">
    <property type="match status" value="1"/>
</dbReference>
<accession>A0A1I6SQT5</accession>
<dbReference type="OrthoDB" id="9806939at2"/>
<evidence type="ECO:0000259" key="2">
    <source>
        <dbReference type="Pfam" id="PF25893"/>
    </source>
</evidence>
<dbReference type="GO" id="GO:0015562">
    <property type="term" value="F:efflux transmembrane transporter activity"/>
    <property type="evidence" value="ECO:0007669"/>
    <property type="project" value="TreeGrafter"/>
</dbReference>
<feature type="domain" description="CusB-like beta-barrel" evidence="3">
    <location>
        <begin position="232"/>
        <end position="305"/>
    </location>
</feature>
<proteinExistence type="inferred from homology"/>
<dbReference type="NCBIfam" id="TIGR01730">
    <property type="entry name" value="RND_mfp"/>
    <property type="match status" value="1"/>
</dbReference>
<dbReference type="GO" id="GO:1990281">
    <property type="term" value="C:efflux pump complex"/>
    <property type="evidence" value="ECO:0007669"/>
    <property type="project" value="TreeGrafter"/>
</dbReference>
<dbReference type="PANTHER" id="PTHR30469:SF15">
    <property type="entry name" value="HLYD FAMILY OF SECRETION PROTEINS"/>
    <property type="match status" value="1"/>
</dbReference>
<dbReference type="Gene3D" id="2.40.420.20">
    <property type="match status" value="1"/>
</dbReference>
<dbReference type="SUPFAM" id="SSF111369">
    <property type="entry name" value="HlyD-like secretion proteins"/>
    <property type="match status" value="1"/>
</dbReference>
<dbReference type="PANTHER" id="PTHR30469">
    <property type="entry name" value="MULTIDRUG RESISTANCE PROTEIN MDTA"/>
    <property type="match status" value="1"/>
</dbReference>
<protein>
    <submittedName>
        <fullName evidence="5">RND family efflux transporter, MFP subunit</fullName>
    </submittedName>
</protein>
<gene>
    <name evidence="5" type="ORF">SAMN04487906_1747</name>
</gene>
<feature type="domain" description="Multidrug resistance protein MdtA-like C-terminal permuted SH3" evidence="4">
    <location>
        <begin position="311"/>
        <end position="376"/>
    </location>
</feature>
<evidence type="ECO:0000259" key="3">
    <source>
        <dbReference type="Pfam" id="PF25954"/>
    </source>
</evidence>
<dbReference type="AlphaFoldDB" id="A0A1I6SQT5"/>